<feature type="compositionally biased region" description="Low complexity" evidence="1">
    <location>
        <begin position="586"/>
        <end position="595"/>
    </location>
</feature>
<feature type="compositionally biased region" description="Low complexity" evidence="1">
    <location>
        <begin position="421"/>
        <end position="440"/>
    </location>
</feature>
<feature type="compositionally biased region" description="Polar residues" evidence="1">
    <location>
        <begin position="711"/>
        <end position="733"/>
    </location>
</feature>
<feature type="region of interest" description="Disordered" evidence="1">
    <location>
        <begin position="557"/>
        <end position="1043"/>
    </location>
</feature>
<feature type="compositionally biased region" description="Pro residues" evidence="1">
    <location>
        <begin position="824"/>
        <end position="838"/>
    </location>
</feature>
<dbReference type="OrthoDB" id="3262497at2759"/>
<evidence type="ECO:0000313" key="2">
    <source>
        <dbReference type="EMBL" id="KAF9453600.1"/>
    </source>
</evidence>
<feature type="compositionally biased region" description="Pro residues" evidence="1">
    <location>
        <begin position="559"/>
        <end position="585"/>
    </location>
</feature>
<comment type="caution">
    <text evidence="2">The sequence shown here is derived from an EMBL/GenBank/DDBJ whole genome shotgun (WGS) entry which is preliminary data.</text>
</comment>
<protein>
    <submittedName>
        <fullName evidence="2">Uncharacterized protein</fullName>
    </submittedName>
</protein>
<feature type="compositionally biased region" description="Pro residues" evidence="1">
    <location>
        <begin position="92"/>
        <end position="110"/>
    </location>
</feature>
<evidence type="ECO:0000256" key="1">
    <source>
        <dbReference type="SAM" id="MobiDB-lite"/>
    </source>
</evidence>
<feature type="region of interest" description="Disordered" evidence="1">
    <location>
        <begin position="83"/>
        <end position="212"/>
    </location>
</feature>
<proteinExistence type="predicted"/>
<name>A0A9P5XMQ3_9AGAR</name>
<sequence>MEDPWVNAWSDPQKSSSNNSSNPPPTTTWTPSSKFVTDDQADIAAPSWEPDSGTIWDDSPEIHQDLWSRENRVSQLWTTPTLESIGFAKPSQEPPSEPPLSSPARTPSPNPHESNDIEVDQEPFSAPEETGPASRPSVLNPEEEPVSLSSIQEGASEVPGRAVEEEKQEIPRNTSPDPEGFGTFEAAANDYPSRLDPWTPSQPSFPQLEQTEDWGTTWKQIDEDADNEDTGPVDEWELAKRQKEAQDHYVPPELLDSILHQFNEFAGDHWPEELSDETSATYQHNRDELAETLGITAVVDRLVPSDLTLPVPTSFTKTFISKEMTEALKLTRHRLTTRNSPLAIYMNTKGSLSWEASVKSKPDTTEADVVPTGWRLMPKEMVDQQQLVNDTKKKATGGLLSFFGRKSTTNAPTSGSSSPVRSTTPAAASPRSSIASPRPSVDVNLTSSVAVKPTPPVTKVPDAVLSATMPAIAEISGMGKVEATLESPDPEEPVQAPTAVSRFFGRFSRPNRSSSAKSRNSIALSSDDLEFLSDIVPSANDEADEVDQLDALSNMIRAPPVPTKLPPPLAPPPRALPLPKLPSPPSFSSSGLAAPTVNPLTSIRPSPEAEPIESQLFELGPSFSSRHPEHIASRTSPLGTIPPQGSAVPSLPRPLPLPLSPTPATPRSQTPAINPPATGPTGTKASFFDDDDFSDFQTSPATSAPLPSLDSAFTSFMASAPENPTKSAQQPTSFDDFDDFVSSLPPQVPEKPISMPVQPLLRPSSTPSIFPAPSAPSIPSIPLVKSSSPPKQPSLHERRLSKQADSHQRTLSLLEAAAARGKWPAPPSPLPNAIPPPINQNTGPNLFDVFEEPNVPAAVSMSTGSNLTSLSSSVSSPASLVPPPPNGMMNLNGNGNAAGGSSRSGSLMRSSTTPAIPTPLIPTQQPMKPVLPPPSQVQVHTRPQQQWRMPSPPTVKHVPSFTQSPVFGFGNDGSGSARDSRSTTPVHLPPPQQQQKPVTDAFSSLLTQAAPPAPTAPNNSSKRGTGSSGAKLSAQDLSFFESL</sequence>
<evidence type="ECO:0000313" key="3">
    <source>
        <dbReference type="Proteomes" id="UP000807342"/>
    </source>
</evidence>
<feature type="compositionally biased region" description="Basic and acidic residues" evidence="1">
    <location>
        <begin position="794"/>
        <end position="808"/>
    </location>
</feature>
<gene>
    <name evidence="2" type="ORF">P691DRAFT_755451</name>
</gene>
<feature type="region of interest" description="Disordered" evidence="1">
    <location>
        <begin position="1"/>
        <end position="61"/>
    </location>
</feature>
<feature type="compositionally biased region" description="Polar residues" evidence="1">
    <location>
        <begin position="936"/>
        <end position="948"/>
    </location>
</feature>
<feature type="compositionally biased region" description="Low complexity" evidence="1">
    <location>
        <begin position="15"/>
        <end position="33"/>
    </location>
</feature>
<reference evidence="2" key="1">
    <citation type="submission" date="2020-11" db="EMBL/GenBank/DDBJ databases">
        <authorList>
            <consortium name="DOE Joint Genome Institute"/>
            <person name="Ahrendt S."/>
            <person name="Riley R."/>
            <person name="Andreopoulos W."/>
            <person name="Labutti K."/>
            <person name="Pangilinan J."/>
            <person name="Ruiz-Duenas F.J."/>
            <person name="Barrasa J.M."/>
            <person name="Sanchez-Garcia M."/>
            <person name="Camarero S."/>
            <person name="Miyauchi S."/>
            <person name="Serrano A."/>
            <person name="Linde D."/>
            <person name="Babiker R."/>
            <person name="Drula E."/>
            <person name="Ayuso-Fernandez I."/>
            <person name="Pacheco R."/>
            <person name="Padilla G."/>
            <person name="Ferreira P."/>
            <person name="Barriuso J."/>
            <person name="Kellner H."/>
            <person name="Castanera R."/>
            <person name="Alfaro M."/>
            <person name="Ramirez L."/>
            <person name="Pisabarro A.G."/>
            <person name="Kuo A."/>
            <person name="Tritt A."/>
            <person name="Lipzen A."/>
            <person name="He G."/>
            <person name="Yan M."/>
            <person name="Ng V."/>
            <person name="Cullen D."/>
            <person name="Martin F."/>
            <person name="Rosso M.-N."/>
            <person name="Henrissat B."/>
            <person name="Hibbett D."/>
            <person name="Martinez A.T."/>
            <person name="Grigoriev I.V."/>
        </authorList>
    </citation>
    <scope>NUCLEOTIDE SEQUENCE</scope>
    <source>
        <strain evidence="2">MF-IS2</strain>
    </source>
</reference>
<feature type="compositionally biased region" description="Low complexity" evidence="1">
    <location>
        <begin position="887"/>
        <end position="915"/>
    </location>
</feature>
<feature type="region of interest" description="Disordered" evidence="1">
    <location>
        <begin position="400"/>
        <end position="440"/>
    </location>
</feature>
<feature type="compositionally biased region" description="Polar residues" evidence="1">
    <location>
        <begin position="406"/>
        <end position="420"/>
    </location>
</feature>
<keyword evidence="3" id="KW-1185">Reference proteome</keyword>
<feature type="compositionally biased region" description="Low complexity" evidence="1">
    <location>
        <begin position="862"/>
        <end position="879"/>
    </location>
</feature>
<feature type="compositionally biased region" description="Pro residues" evidence="1">
    <location>
        <begin position="651"/>
        <end position="664"/>
    </location>
</feature>
<dbReference type="Proteomes" id="UP000807342">
    <property type="component" value="Unassembled WGS sequence"/>
</dbReference>
<feature type="compositionally biased region" description="Polar residues" evidence="1">
    <location>
        <begin position="199"/>
        <end position="212"/>
    </location>
</feature>
<organism evidence="2 3">
    <name type="scientific">Macrolepiota fuliginosa MF-IS2</name>
    <dbReference type="NCBI Taxonomy" id="1400762"/>
    <lineage>
        <taxon>Eukaryota</taxon>
        <taxon>Fungi</taxon>
        <taxon>Dikarya</taxon>
        <taxon>Basidiomycota</taxon>
        <taxon>Agaricomycotina</taxon>
        <taxon>Agaricomycetes</taxon>
        <taxon>Agaricomycetidae</taxon>
        <taxon>Agaricales</taxon>
        <taxon>Agaricineae</taxon>
        <taxon>Agaricaceae</taxon>
        <taxon>Macrolepiota</taxon>
    </lineage>
</organism>
<feature type="compositionally biased region" description="Low complexity" evidence="1">
    <location>
        <begin position="1003"/>
        <end position="1021"/>
    </location>
</feature>
<feature type="compositionally biased region" description="Low complexity" evidence="1">
    <location>
        <begin position="763"/>
        <end position="782"/>
    </location>
</feature>
<dbReference type="AlphaFoldDB" id="A0A9P5XMQ3"/>
<dbReference type="EMBL" id="MU151060">
    <property type="protein sequence ID" value="KAF9453600.1"/>
    <property type="molecule type" value="Genomic_DNA"/>
</dbReference>
<accession>A0A9P5XMQ3</accession>